<feature type="domain" description="Peptidase S49" evidence="9">
    <location>
        <begin position="128"/>
        <end position="281"/>
    </location>
</feature>
<dbReference type="InterPro" id="IPR004635">
    <property type="entry name" value="Pept_S49_SppA"/>
</dbReference>
<evidence type="ECO:0000256" key="8">
    <source>
        <dbReference type="SAM" id="Phobius"/>
    </source>
</evidence>
<keyword evidence="6 8" id="KW-0472">Membrane</keyword>
<dbReference type="OrthoDB" id="9764363at2"/>
<comment type="caution">
    <text evidence="10">The sequence shown here is derived from an EMBL/GenBank/DDBJ whole genome shotgun (WGS) entry which is preliminary data.</text>
</comment>
<dbReference type="EC" id="3.4.21.-" evidence="10"/>
<keyword evidence="8" id="KW-0812">Transmembrane</keyword>
<dbReference type="AlphaFoldDB" id="A0A069RHE7"/>
<sequence>MASKIASGLKRFIKDIVKRFYTLLVTSAVVVIIAVIAFWGIKVISSNIKTIDPGTYVEISMPSDLTENPYMYVDDWAVEKDISMFNMLSAIKAAGTDPNVEGLILDMDSLGFSSQHYDEFEKAVEEYKTSGKKIYAFGNGASQNSYRNALLADSIVMTPSQSASFNITGYYASYSYYKTLFDKWGVSYTVVNTGPYKTYGESYVRDSISDQQREQVLEVYESRLKNFIEDVSEKRGIEKERVQQMVDSGEIYLISPIEAKEKGLIDNLDYRESFIESLAKGDEKPPVIGIEKYVSTNYAESHMKNPASDKIAVIYAEGGIYMSDINPSIIDKEPSIIPSRICAQIEAAAKDDEVKGIVLRVNSPGGSALASEIIHESIQRAKEKKPVYVSMGQVAASGGYYMSAPADKIFAGEDTVTGSIGVVAVIPSVEGLFEKIGINQDTISRGENASVFDISKDMSESEKNALQANIDKVYAEFKSRVSTGRGIEMEQVEKIAGGRVWTGSQALENGLVDELGGLGDAIQALADQLKLEEYSVEVAQNDAGYKKAAFKIREKAAKLAGMDRTHIPAELQKVQEFLDEYDRLEAWSKKPLMLMPVEIED</sequence>
<dbReference type="STRING" id="1121324.CLIT_4c00350"/>
<keyword evidence="5" id="KW-0720">Serine protease</keyword>
<protein>
    <submittedName>
        <fullName evidence="10">Protease 4</fullName>
        <ecNumber evidence="10">3.4.21.-</ecNumber>
    </submittedName>
</protein>
<dbReference type="GO" id="GO:0008236">
    <property type="term" value="F:serine-type peptidase activity"/>
    <property type="evidence" value="ECO:0007669"/>
    <property type="project" value="UniProtKB-KW"/>
</dbReference>
<dbReference type="InterPro" id="IPR002142">
    <property type="entry name" value="Peptidase_S49"/>
</dbReference>
<comment type="similarity">
    <text evidence="2">Belongs to the peptidase S49 family.</text>
</comment>
<evidence type="ECO:0000313" key="11">
    <source>
        <dbReference type="Proteomes" id="UP000027946"/>
    </source>
</evidence>
<reference evidence="10 11" key="1">
    <citation type="submission" date="2014-03" db="EMBL/GenBank/DDBJ databases">
        <title>Genome sequence of Clostridium litorale W6, DSM 5388.</title>
        <authorList>
            <person name="Poehlein A."/>
            <person name="Jagirdar A."/>
            <person name="Khonsari B."/>
            <person name="Chibani C.M."/>
            <person name="Gutierrez Gutierrez D.A."/>
            <person name="Davydova E."/>
            <person name="Alghaithi H.S."/>
            <person name="Nair K.P."/>
            <person name="Dhamotharan K."/>
            <person name="Chandran L."/>
            <person name="G W."/>
            <person name="Daniel R."/>
        </authorList>
    </citation>
    <scope>NUCLEOTIDE SEQUENCE [LARGE SCALE GENOMIC DNA]</scope>
    <source>
        <strain evidence="10 11">W6</strain>
    </source>
</reference>
<evidence type="ECO:0000256" key="4">
    <source>
        <dbReference type="ARBA" id="ARBA00022801"/>
    </source>
</evidence>
<dbReference type="GO" id="GO:0006465">
    <property type="term" value="P:signal peptide processing"/>
    <property type="evidence" value="ECO:0007669"/>
    <property type="project" value="InterPro"/>
</dbReference>
<organism evidence="10 11">
    <name type="scientific">Peptoclostridium litorale DSM 5388</name>
    <dbReference type="NCBI Taxonomy" id="1121324"/>
    <lineage>
        <taxon>Bacteria</taxon>
        <taxon>Bacillati</taxon>
        <taxon>Bacillota</taxon>
        <taxon>Clostridia</taxon>
        <taxon>Peptostreptococcales</taxon>
        <taxon>Peptoclostridiaceae</taxon>
        <taxon>Peptoclostridium</taxon>
    </lineage>
</organism>
<dbReference type="InterPro" id="IPR004634">
    <property type="entry name" value="Pept_S49_pIV"/>
</dbReference>
<comment type="subcellular location">
    <subcellularLocation>
        <location evidence="1">Membrane</location>
    </subcellularLocation>
</comment>
<evidence type="ECO:0000256" key="5">
    <source>
        <dbReference type="ARBA" id="ARBA00022825"/>
    </source>
</evidence>
<dbReference type="InterPro" id="IPR029045">
    <property type="entry name" value="ClpP/crotonase-like_dom_sf"/>
</dbReference>
<feature type="active site" description="Proton donor/acceptor" evidence="7">
    <location>
        <position position="197"/>
    </location>
</feature>
<dbReference type="EMBL" id="JJMM01000004">
    <property type="protein sequence ID" value="KDR96198.1"/>
    <property type="molecule type" value="Genomic_DNA"/>
</dbReference>
<dbReference type="InterPro" id="IPR047217">
    <property type="entry name" value="S49_SppA_67K_type_N"/>
</dbReference>
<dbReference type="InterPro" id="IPR047272">
    <property type="entry name" value="S49_SppA_C"/>
</dbReference>
<feature type="active site" description="Nucleophile" evidence="7">
    <location>
        <position position="397"/>
    </location>
</feature>
<dbReference type="Gene3D" id="3.90.226.10">
    <property type="entry name" value="2-enoyl-CoA Hydratase, Chain A, domain 1"/>
    <property type="match status" value="3"/>
</dbReference>
<dbReference type="PIRSF" id="PIRSF001217">
    <property type="entry name" value="Protease_4_SppA"/>
    <property type="match status" value="1"/>
</dbReference>
<keyword evidence="8" id="KW-1133">Transmembrane helix</keyword>
<keyword evidence="11" id="KW-1185">Reference proteome</keyword>
<dbReference type="Pfam" id="PF01343">
    <property type="entry name" value="Peptidase_S49"/>
    <property type="match status" value="2"/>
</dbReference>
<dbReference type="CDD" id="cd07018">
    <property type="entry name" value="S49_SppA_67K_type"/>
    <property type="match status" value="1"/>
</dbReference>
<feature type="transmembrane region" description="Helical" evidence="8">
    <location>
        <begin position="20"/>
        <end position="41"/>
    </location>
</feature>
<dbReference type="PANTHER" id="PTHR33209:SF1">
    <property type="entry name" value="PEPTIDASE S49 DOMAIN-CONTAINING PROTEIN"/>
    <property type="match status" value="1"/>
</dbReference>
<evidence type="ECO:0000256" key="2">
    <source>
        <dbReference type="ARBA" id="ARBA00008683"/>
    </source>
</evidence>
<dbReference type="NCBIfam" id="TIGR00706">
    <property type="entry name" value="SppA_dom"/>
    <property type="match status" value="1"/>
</dbReference>
<evidence type="ECO:0000256" key="3">
    <source>
        <dbReference type="ARBA" id="ARBA00022670"/>
    </source>
</evidence>
<keyword evidence="3 10" id="KW-0645">Protease</keyword>
<feature type="domain" description="Peptidase S49" evidence="9">
    <location>
        <begin position="381"/>
        <end position="531"/>
    </location>
</feature>
<name>A0A069RHE7_PEPLI</name>
<dbReference type="GO" id="GO:0016020">
    <property type="term" value="C:membrane"/>
    <property type="evidence" value="ECO:0007669"/>
    <property type="project" value="UniProtKB-SubCell"/>
</dbReference>
<evidence type="ECO:0000256" key="7">
    <source>
        <dbReference type="PIRSR" id="PIRSR001217-1"/>
    </source>
</evidence>
<dbReference type="MEROPS" id="S49.001"/>
<evidence type="ECO:0000259" key="9">
    <source>
        <dbReference type="Pfam" id="PF01343"/>
    </source>
</evidence>
<gene>
    <name evidence="10" type="primary">sppA</name>
    <name evidence="10" type="ORF">CLIT_4c00350</name>
</gene>
<evidence type="ECO:0000256" key="1">
    <source>
        <dbReference type="ARBA" id="ARBA00004370"/>
    </source>
</evidence>
<evidence type="ECO:0000313" key="10">
    <source>
        <dbReference type="EMBL" id="KDR96198.1"/>
    </source>
</evidence>
<dbReference type="Proteomes" id="UP000027946">
    <property type="component" value="Unassembled WGS sequence"/>
</dbReference>
<dbReference type="Gene3D" id="6.20.330.10">
    <property type="match status" value="1"/>
</dbReference>
<accession>A0A069RHE7</accession>
<dbReference type="eggNOG" id="COG0616">
    <property type="taxonomic scope" value="Bacteria"/>
</dbReference>
<dbReference type="SUPFAM" id="SSF52096">
    <property type="entry name" value="ClpP/crotonase"/>
    <property type="match status" value="2"/>
</dbReference>
<evidence type="ECO:0000256" key="6">
    <source>
        <dbReference type="ARBA" id="ARBA00023136"/>
    </source>
</evidence>
<dbReference type="RefSeq" id="WP_038261855.1">
    <property type="nucleotide sequence ID" value="NZ_FSRH01000009.1"/>
</dbReference>
<dbReference type="PANTHER" id="PTHR33209">
    <property type="entry name" value="PROTEASE 4"/>
    <property type="match status" value="1"/>
</dbReference>
<keyword evidence="4 10" id="KW-0378">Hydrolase</keyword>
<dbReference type="NCBIfam" id="TIGR00705">
    <property type="entry name" value="SppA_67K"/>
    <property type="match status" value="1"/>
</dbReference>
<proteinExistence type="inferred from homology"/>
<dbReference type="CDD" id="cd07023">
    <property type="entry name" value="S49_Sppa_N_C"/>
    <property type="match status" value="1"/>
</dbReference>